<keyword evidence="1" id="KW-0472">Membrane</keyword>
<organism evidence="2 3">
    <name type="scientific">Granulicella pectinivorans</name>
    <dbReference type="NCBI Taxonomy" id="474950"/>
    <lineage>
        <taxon>Bacteria</taxon>
        <taxon>Pseudomonadati</taxon>
        <taxon>Acidobacteriota</taxon>
        <taxon>Terriglobia</taxon>
        <taxon>Terriglobales</taxon>
        <taxon>Acidobacteriaceae</taxon>
        <taxon>Granulicella</taxon>
    </lineage>
</organism>
<dbReference type="RefSeq" id="WP_089837100.1">
    <property type="nucleotide sequence ID" value="NZ_FOZL01000001.1"/>
</dbReference>
<dbReference type="OrthoDB" id="129568at2"/>
<keyword evidence="1" id="KW-0812">Transmembrane</keyword>
<keyword evidence="3" id="KW-1185">Reference proteome</keyword>
<dbReference type="Proteomes" id="UP000199024">
    <property type="component" value="Unassembled WGS sequence"/>
</dbReference>
<dbReference type="EMBL" id="FOZL01000001">
    <property type="protein sequence ID" value="SFS04705.1"/>
    <property type="molecule type" value="Genomic_DNA"/>
</dbReference>
<evidence type="ECO:0000256" key="1">
    <source>
        <dbReference type="SAM" id="Phobius"/>
    </source>
</evidence>
<protein>
    <submittedName>
        <fullName evidence="2">Uncharacterized protein</fullName>
    </submittedName>
</protein>
<reference evidence="2 3" key="1">
    <citation type="submission" date="2016-10" db="EMBL/GenBank/DDBJ databases">
        <authorList>
            <person name="de Groot N.N."/>
        </authorList>
    </citation>
    <scope>NUCLEOTIDE SEQUENCE [LARGE SCALE GENOMIC DNA]</scope>
    <source>
        <strain evidence="2 3">DSM 21001</strain>
    </source>
</reference>
<gene>
    <name evidence="2" type="ORF">SAMN05421771_0963</name>
</gene>
<name>A0A1I6LMN3_9BACT</name>
<dbReference type="AlphaFoldDB" id="A0A1I6LMN3"/>
<evidence type="ECO:0000313" key="3">
    <source>
        <dbReference type="Proteomes" id="UP000199024"/>
    </source>
</evidence>
<keyword evidence="1" id="KW-1133">Transmembrane helix</keyword>
<proteinExistence type="predicted"/>
<accession>A0A1I6LMN3</accession>
<feature type="transmembrane region" description="Helical" evidence="1">
    <location>
        <begin position="20"/>
        <end position="40"/>
    </location>
</feature>
<evidence type="ECO:0000313" key="2">
    <source>
        <dbReference type="EMBL" id="SFS04705.1"/>
    </source>
</evidence>
<sequence>MTLLNAPEYNEKVENTKKRLLIGIPVVILLGAVIALAGAFTGHGYFFMNLPVEHHVSVFLSACQAGEYEKAYGIWWNDPNWKQHPEKYPDYPFNKFTRDFETDTDWHSPVKTYHVDLSKRDDTGTVVAATINNSRKKLFLKYQRADGTLSFTPMIIEY</sequence>